<organism evidence="3 4">
    <name type="scientific">Rhodovulum sulfidophilum</name>
    <name type="common">Rhodobacter sulfidophilus</name>
    <dbReference type="NCBI Taxonomy" id="35806"/>
    <lineage>
        <taxon>Bacteria</taxon>
        <taxon>Pseudomonadati</taxon>
        <taxon>Pseudomonadota</taxon>
        <taxon>Alphaproteobacteria</taxon>
        <taxon>Rhodobacterales</taxon>
        <taxon>Paracoccaceae</taxon>
        <taxon>Rhodovulum</taxon>
    </lineage>
</organism>
<feature type="domain" description="GGDEF" evidence="2">
    <location>
        <begin position="162"/>
        <end position="294"/>
    </location>
</feature>
<comment type="caution">
    <text evidence="3">The sequence shown here is derived from an EMBL/GenBank/DDBJ whole genome shotgun (WGS) entry which is preliminary data.</text>
</comment>
<dbReference type="InterPro" id="IPR035919">
    <property type="entry name" value="EAL_sf"/>
</dbReference>
<dbReference type="Proteomes" id="UP000249185">
    <property type="component" value="Unassembled WGS sequence"/>
</dbReference>
<dbReference type="InterPro" id="IPR029787">
    <property type="entry name" value="Nucleotide_cyclase"/>
</dbReference>
<evidence type="ECO:0000259" key="2">
    <source>
        <dbReference type="PROSITE" id="PS50887"/>
    </source>
</evidence>
<sequence>MSHPPEPRAIAALFRMLEPRLGLSAMGLIACEDARPRLVAATPALSRLWPREAPAFAPPPAGARVDPGALGLPGGMAAVWPLAPPFGLVVHDRRPRRLSPALAAALDDAALLLGPFLPAAPRARAPRAAAPPCPVRGAILPRAAAHRVIESALRAARRGGGAAPVLLMFGLDRFRAVNAALGLAAGDALLAVTGARLERALGPGGRVARLEGDRFLVIAEPEGDSPDALATRLLEVIRQPIVLAGRRLTTQASVGVVPPGAPPPAGAAPALLAQADGAMRRAKEDGRRMAVHEPALDDARLESSQLEIDLANAPGSGQMRLHYQPFVDLGTGEIAGAEALMRWRHPTRGEVRPTTFIPLAESTGLILPLGLWALRSACRAARRWPPGITLAVNISALQFHQPNFIAQVEQVLAETGFPAERLELEVTETVLMRDNPETLGTLRALIGRGVRIALDDFGTGYSALAYLARLPHHRIKLDKSFVGDLANPATAELIRAIIAQARANGVGVTAEGVERPEQIAEARAMGFTHAQGYATGLPEAELTLPPPRSRARG</sequence>
<dbReference type="Pfam" id="PF00563">
    <property type="entry name" value="EAL"/>
    <property type="match status" value="1"/>
</dbReference>
<dbReference type="InterPro" id="IPR043128">
    <property type="entry name" value="Rev_trsase/Diguanyl_cyclase"/>
</dbReference>
<feature type="domain" description="EAL" evidence="1">
    <location>
        <begin position="303"/>
        <end position="552"/>
    </location>
</feature>
<dbReference type="InterPro" id="IPR052155">
    <property type="entry name" value="Biofilm_reg_signaling"/>
</dbReference>
<protein>
    <recommendedName>
        <fullName evidence="5">Bifunctional diguanylate cyclase/phosphodiesterase</fullName>
    </recommendedName>
</protein>
<dbReference type="NCBIfam" id="TIGR00254">
    <property type="entry name" value="GGDEF"/>
    <property type="match status" value="1"/>
</dbReference>
<dbReference type="PANTHER" id="PTHR44757">
    <property type="entry name" value="DIGUANYLATE CYCLASE DGCP"/>
    <property type="match status" value="1"/>
</dbReference>
<evidence type="ECO:0000313" key="4">
    <source>
        <dbReference type="Proteomes" id="UP000249185"/>
    </source>
</evidence>
<dbReference type="SUPFAM" id="SSF141868">
    <property type="entry name" value="EAL domain-like"/>
    <property type="match status" value="1"/>
</dbReference>
<accession>A0A2W5Q8Q0</accession>
<dbReference type="PROSITE" id="PS50883">
    <property type="entry name" value="EAL"/>
    <property type="match status" value="1"/>
</dbReference>
<dbReference type="PANTHER" id="PTHR44757:SF2">
    <property type="entry name" value="BIOFILM ARCHITECTURE MAINTENANCE PROTEIN MBAA"/>
    <property type="match status" value="1"/>
</dbReference>
<proteinExistence type="predicted"/>
<dbReference type="PROSITE" id="PS50887">
    <property type="entry name" value="GGDEF"/>
    <property type="match status" value="1"/>
</dbReference>
<dbReference type="InterPro" id="IPR000160">
    <property type="entry name" value="GGDEF_dom"/>
</dbReference>
<dbReference type="SUPFAM" id="SSF55073">
    <property type="entry name" value="Nucleotide cyclase"/>
    <property type="match status" value="1"/>
</dbReference>
<dbReference type="AlphaFoldDB" id="A0A2W5Q8Q0"/>
<reference evidence="3 4" key="1">
    <citation type="submission" date="2017-08" db="EMBL/GenBank/DDBJ databases">
        <title>Infants hospitalized years apart are colonized by the same room-sourced microbial strains.</title>
        <authorList>
            <person name="Brooks B."/>
            <person name="Olm M.R."/>
            <person name="Firek B.A."/>
            <person name="Baker R."/>
            <person name="Thomas B.C."/>
            <person name="Morowitz M.J."/>
            <person name="Banfield J.F."/>
        </authorList>
    </citation>
    <scope>NUCLEOTIDE SEQUENCE [LARGE SCALE GENOMIC DNA]</scope>
    <source>
        <strain evidence="3">S2_005_002_R2_34</strain>
    </source>
</reference>
<dbReference type="InterPro" id="IPR001633">
    <property type="entry name" value="EAL_dom"/>
</dbReference>
<gene>
    <name evidence="3" type="ORF">DI556_16270</name>
</gene>
<evidence type="ECO:0008006" key="5">
    <source>
        <dbReference type="Google" id="ProtNLM"/>
    </source>
</evidence>
<dbReference type="SMART" id="SM00052">
    <property type="entry name" value="EAL"/>
    <property type="match status" value="1"/>
</dbReference>
<name>A0A2W5Q8Q0_RHOSU</name>
<dbReference type="EMBL" id="QFPW01000015">
    <property type="protein sequence ID" value="PZQ47770.1"/>
    <property type="molecule type" value="Genomic_DNA"/>
</dbReference>
<dbReference type="CDD" id="cd01948">
    <property type="entry name" value="EAL"/>
    <property type="match status" value="1"/>
</dbReference>
<evidence type="ECO:0000313" key="3">
    <source>
        <dbReference type="EMBL" id="PZQ47770.1"/>
    </source>
</evidence>
<dbReference type="SMART" id="SM00267">
    <property type="entry name" value="GGDEF"/>
    <property type="match status" value="1"/>
</dbReference>
<dbReference type="Gene3D" id="3.30.70.270">
    <property type="match status" value="1"/>
</dbReference>
<evidence type="ECO:0000259" key="1">
    <source>
        <dbReference type="PROSITE" id="PS50883"/>
    </source>
</evidence>
<dbReference type="Gene3D" id="3.20.20.450">
    <property type="entry name" value="EAL domain"/>
    <property type="match status" value="1"/>
</dbReference>
<dbReference type="Pfam" id="PF00990">
    <property type="entry name" value="GGDEF"/>
    <property type="match status" value="1"/>
</dbReference>